<sequence>MDHKIIERNGIFIVYVRDNYFSLSKLRKVDKWRVMYKGLHSPAHFETLEEARNWIQVRLKPDVEHSIYQEEK</sequence>
<gene>
    <name evidence="1" type="ORF">SLAVMIC_00927</name>
</gene>
<name>A0A8D9FRI1_9VIRU</name>
<evidence type="ECO:0000313" key="1">
    <source>
        <dbReference type="EMBL" id="CAG7581610.1"/>
    </source>
</evidence>
<organism evidence="1">
    <name type="scientific">uncultured marine phage</name>
    <dbReference type="NCBI Taxonomy" id="707152"/>
    <lineage>
        <taxon>Viruses</taxon>
        <taxon>environmental samples</taxon>
    </lineage>
</organism>
<reference evidence="1" key="1">
    <citation type="submission" date="2021-06" db="EMBL/GenBank/DDBJ databases">
        <authorList>
            <person name="Gannon L."/>
            <person name="Redgwell R T."/>
            <person name="Michniewski S."/>
            <person name="Harrison D C."/>
            <person name="Millard A."/>
        </authorList>
    </citation>
    <scope>NUCLEOTIDE SEQUENCE</scope>
</reference>
<protein>
    <submittedName>
        <fullName evidence="1">Uncharacterized protein</fullName>
    </submittedName>
</protein>
<proteinExistence type="predicted"/>
<dbReference type="EMBL" id="OU342829">
    <property type="protein sequence ID" value="CAG7581610.1"/>
    <property type="molecule type" value="Genomic_DNA"/>
</dbReference>
<accession>A0A8D9FRI1</accession>